<dbReference type="OrthoDB" id="5516178at2"/>
<dbReference type="Proteomes" id="UP000014803">
    <property type="component" value="Chromosome"/>
</dbReference>
<proteinExistence type="predicted"/>
<keyword evidence="1" id="KW-0732">Signal</keyword>
<dbReference type="KEGG" id="scu:SCE1572_41465"/>
<sequence length="314" mass="32754">MKTNSILTASLLRRLVCGSSALLLGALSLGCVAAPGSDAEAEEMVGEAADALTGYGFWGTSNDANVDMGLTSAGTCVLSGVAGNLSRGFQWYLHDEETVAAVRRTGGKNWLVVHQGAVDSVNPPYSLGNDLAAHATCFPTTTNVQTAHWEAYVGHQYGMPAPVKIADSDPNGRRQCFISGLTGVEGAWDHNWNFASVREYPAGGRYPTAGWYLEGYLFSSDVDGSTPGIDATCVDFPEGTVFNSDDVVSDAGQTTTATITSGTGTKACGLTLIVGPLNQDNYTDGVLIHPPVAPSTQWTIVAKNGADGAYTCAK</sequence>
<dbReference type="PATRIC" id="fig|1254432.3.peg.9375"/>
<evidence type="ECO:0000313" key="3">
    <source>
        <dbReference type="Proteomes" id="UP000014803"/>
    </source>
</evidence>
<reference evidence="2 3" key="1">
    <citation type="journal article" date="2013" name="Sci. Rep.">
        <title>Extraordinary expansion of a Sorangium cellulosum genome from an alkaline milieu.</title>
        <authorList>
            <person name="Han K."/>
            <person name="Li Z.F."/>
            <person name="Peng R."/>
            <person name="Zhu L.P."/>
            <person name="Zhou T."/>
            <person name="Wang L.G."/>
            <person name="Li S.G."/>
            <person name="Zhang X.B."/>
            <person name="Hu W."/>
            <person name="Wu Z.H."/>
            <person name="Qin N."/>
            <person name="Li Y.Z."/>
        </authorList>
    </citation>
    <scope>NUCLEOTIDE SEQUENCE [LARGE SCALE GENOMIC DNA]</scope>
    <source>
        <strain evidence="2 3">So0157-2</strain>
    </source>
</reference>
<dbReference type="EMBL" id="CP003969">
    <property type="protein sequence ID" value="AGP40411.1"/>
    <property type="molecule type" value="Genomic_DNA"/>
</dbReference>
<gene>
    <name evidence="2" type="ORF">SCE1572_41465</name>
</gene>
<dbReference type="AlphaFoldDB" id="S4Y7P4"/>
<name>S4Y7P4_SORCE</name>
<feature type="signal peptide" evidence="1">
    <location>
        <begin position="1"/>
        <end position="33"/>
    </location>
</feature>
<protein>
    <recommendedName>
        <fullName evidence="4">Ig-like domain-containing protein</fullName>
    </recommendedName>
</protein>
<dbReference type="PROSITE" id="PS51257">
    <property type="entry name" value="PROKAR_LIPOPROTEIN"/>
    <property type="match status" value="1"/>
</dbReference>
<evidence type="ECO:0000256" key="1">
    <source>
        <dbReference type="SAM" id="SignalP"/>
    </source>
</evidence>
<organism evidence="2 3">
    <name type="scientific">Sorangium cellulosum So0157-2</name>
    <dbReference type="NCBI Taxonomy" id="1254432"/>
    <lineage>
        <taxon>Bacteria</taxon>
        <taxon>Pseudomonadati</taxon>
        <taxon>Myxococcota</taxon>
        <taxon>Polyangia</taxon>
        <taxon>Polyangiales</taxon>
        <taxon>Polyangiaceae</taxon>
        <taxon>Sorangium</taxon>
    </lineage>
</organism>
<dbReference type="eggNOG" id="ENOG5031MT7">
    <property type="taxonomic scope" value="Bacteria"/>
</dbReference>
<dbReference type="RefSeq" id="WP_020740160.1">
    <property type="nucleotide sequence ID" value="NC_021658.1"/>
</dbReference>
<dbReference type="HOGENOM" id="CLU_885378_0_0_7"/>
<evidence type="ECO:0008006" key="4">
    <source>
        <dbReference type="Google" id="ProtNLM"/>
    </source>
</evidence>
<feature type="chain" id="PRO_5004526114" description="Ig-like domain-containing protein" evidence="1">
    <location>
        <begin position="34"/>
        <end position="314"/>
    </location>
</feature>
<accession>S4Y7P4</accession>
<evidence type="ECO:0000313" key="2">
    <source>
        <dbReference type="EMBL" id="AGP40411.1"/>
    </source>
</evidence>